<evidence type="ECO:0000313" key="16">
    <source>
        <dbReference type="Proteomes" id="UP000322659"/>
    </source>
</evidence>
<feature type="modified residue" description="4-aspartylphosphate" evidence="13">
    <location>
        <position position="61"/>
    </location>
</feature>
<accession>A0ABY3K758</accession>
<comment type="function">
    <text evidence="2">Catalyzes the hydrolysis of UDP-3-O-myristoyl-N-acetylglucosamine to form UDP-3-O-myristoylglucosamine and acetate, the committed step in lipid A biosynthesis.</text>
</comment>
<feature type="domain" description="Response regulatory" evidence="14">
    <location>
        <begin position="12"/>
        <end position="126"/>
    </location>
</feature>
<evidence type="ECO:0000256" key="12">
    <source>
        <dbReference type="NCBIfam" id="TIGR00325"/>
    </source>
</evidence>
<keyword evidence="6" id="KW-0441">Lipid A biosynthesis</keyword>
<dbReference type="Pfam" id="PF03331">
    <property type="entry name" value="LpxC"/>
    <property type="match status" value="1"/>
</dbReference>
<evidence type="ECO:0000256" key="13">
    <source>
        <dbReference type="PROSITE-ProRule" id="PRU00169"/>
    </source>
</evidence>
<dbReference type="Pfam" id="PF00072">
    <property type="entry name" value="Response_reg"/>
    <property type="match status" value="1"/>
</dbReference>
<dbReference type="Gene3D" id="3.30.230.20">
    <property type="entry name" value="lpxc deacetylase, domain 1"/>
    <property type="match status" value="1"/>
</dbReference>
<dbReference type="Gene3D" id="3.30.1700.10">
    <property type="entry name" value="lpxc deacetylase, domain 2"/>
    <property type="match status" value="1"/>
</dbReference>
<dbReference type="NCBIfam" id="TIGR00325">
    <property type="entry name" value="lpxC"/>
    <property type="match status" value="1"/>
</dbReference>
<keyword evidence="10" id="KW-0443">Lipid metabolism</keyword>
<dbReference type="InterPro" id="IPR001789">
    <property type="entry name" value="Sig_transdc_resp-reg_receiver"/>
</dbReference>
<gene>
    <name evidence="15" type="primary">lpxC</name>
    <name evidence="15" type="ORF">EPJ71_09990</name>
</gene>
<keyword evidence="7" id="KW-0479">Metal-binding</keyword>
<comment type="caution">
    <text evidence="15">The sequence shown here is derived from an EMBL/GenBank/DDBJ whole genome shotgun (WGS) entry which is preliminary data.</text>
</comment>
<evidence type="ECO:0000256" key="9">
    <source>
        <dbReference type="ARBA" id="ARBA00022833"/>
    </source>
</evidence>
<comment type="cofactor">
    <cofactor evidence="1">
        <name>Zn(2+)</name>
        <dbReference type="ChEBI" id="CHEBI:29105"/>
    </cofactor>
</comment>
<evidence type="ECO:0000256" key="2">
    <source>
        <dbReference type="ARBA" id="ARBA00002923"/>
    </source>
</evidence>
<dbReference type="SMART" id="SM00448">
    <property type="entry name" value="REC"/>
    <property type="match status" value="1"/>
</dbReference>
<evidence type="ECO:0000256" key="5">
    <source>
        <dbReference type="ARBA" id="ARBA00022516"/>
    </source>
</evidence>
<dbReference type="InterPro" id="IPR020568">
    <property type="entry name" value="Ribosomal_Su5_D2-typ_SF"/>
</dbReference>
<evidence type="ECO:0000256" key="10">
    <source>
        <dbReference type="ARBA" id="ARBA00023098"/>
    </source>
</evidence>
<comment type="catalytic activity">
    <reaction evidence="11">
        <text>a UDP-3-O-[(3R)-3-hydroxyacyl]-N-acetyl-alpha-D-glucosamine + H2O = a UDP-3-O-[(3R)-3-hydroxyacyl]-alpha-D-glucosamine + acetate</text>
        <dbReference type="Rhea" id="RHEA:67816"/>
        <dbReference type="ChEBI" id="CHEBI:15377"/>
        <dbReference type="ChEBI" id="CHEBI:30089"/>
        <dbReference type="ChEBI" id="CHEBI:137740"/>
        <dbReference type="ChEBI" id="CHEBI:173225"/>
        <dbReference type="EC" id="3.5.1.108"/>
    </reaction>
</comment>
<evidence type="ECO:0000256" key="8">
    <source>
        <dbReference type="ARBA" id="ARBA00022801"/>
    </source>
</evidence>
<dbReference type="InterPro" id="IPR011334">
    <property type="entry name" value="UDP-acyl_GlcNac_deAcase_C"/>
</dbReference>
<evidence type="ECO:0000259" key="14">
    <source>
        <dbReference type="PROSITE" id="PS50110"/>
    </source>
</evidence>
<evidence type="ECO:0000256" key="11">
    <source>
        <dbReference type="ARBA" id="ARBA00024535"/>
    </source>
</evidence>
<keyword evidence="13" id="KW-0597">Phosphoprotein</keyword>
<dbReference type="GO" id="GO:0103117">
    <property type="term" value="F:UDP-3-O-acyl-N-acetylglucosamine deacetylase activity"/>
    <property type="evidence" value="ECO:0007669"/>
    <property type="project" value="UniProtKB-EC"/>
</dbReference>
<evidence type="ECO:0000256" key="6">
    <source>
        <dbReference type="ARBA" id="ARBA00022556"/>
    </source>
</evidence>
<evidence type="ECO:0000256" key="3">
    <source>
        <dbReference type="ARBA" id="ARBA00005002"/>
    </source>
</evidence>
<sequence length="435" mass="48954">MENLETVKMKNKVLIIDDEEDILSSCKNVLEDKDYDVDIAKDYDEALKIFESKKIDLVFLDVWLPNTDGLDILSNIKEKYPKTTVIMMSGHAGVETAVRATKLGAYDFLEKPISISKLLSSCEEVLNKKENNKNEENLNYLNEHENHNKSKLKYRIPQRTIAKSVVVSGFALMEGRKTALTLVPAEVNTGIVFIDINTNTHIKLSHENILSKDKSGAVNSTALINGNRYIKTTEHFLAALHMMGITNLIVKCDGEVPNVDGSALVFCDALKEAGFIEQEDYIEPIVIDRELTYGKVDDNETYIILSPYDGLEVNLRIDFSGSIGVQQYDYKFESFEQFSEDIGKARSFNTLDNIDYAQKMGMAGSGMIGSHIILCEGKVINTKLHFDNEFVRHKILDIIGDLYILARPIKAKIIANKSSHSFNHSVVHDIANKYL</sequence>
<name>A0ABY3K758_9SPIR</name>
<dbReference type="EMBL" id="SAXZ01000013">
    <property type="protein sequence ID" value="TXJ31630.1"/>
    <property type="molecule type" value="Genomic_DNA"/>
</dbReference>
<keyword evidence="5" id="KW-0444">Lipid biosynthesis</keyword>
<keyword evidence="8 15" id="KW-0378">Hydrolase</keyword>
<dbReference type="CDD" id="cd17550">
    <property type="entry name" value="REC_NtrX-like"/>
    <property type="match status" value="1"/>
</dbReference>
<keyword evidence="16" id="KW-1185">Reference proteome</keyword>
<dbReference type="RefSeq" id="WP_147558121.1">
    <property type="nucleotide sequence ID" value="NZ_SAXW01000018.1"/>
</dbReference>
<proteinExistence type="predicted"/>
<dbReference type="PANTHER" id="PTHR33694:SF1">
    <property type="entry name" value="UDP-3-O-ACYL-N-ACETYLGLUCOSAMINE DEACETYLASE 1, MITOCHONDRIAL-RELATED"/>
    <property type="match status" value="1"/>
</dbReference>
<evidence type="ECO:0000256" key="4">
    <source>
        <dbReference type="ARBA" id="ARBA00012745"/>
    </source>
</evidence>
<protein>
    <recommendedName>
        <fullName evidence="4 12">UDP-3-O-acyl-N-acetylglucosamine deacetylase</fullName>
        <ecNumber evidence="4 12">3.5.1.108</ecNumber>
    </recommendedName>
</protein>
<evidence type="ECO:0000256" key="1">
    <source>
        <dbReference type="ARBA" id="ARBA00001947"/>
    </source>
</evidence>
<dbReference type="Gene3D" id="3.40.50.2300">
    <property type="match status" value="1"/>
</dbReference>
<dbReference type="EC" id="3.5.1.108" evidence="4 12"/>
<dbReference type="InterPro" id="IPR015870">
    <property type="entry name" value="UDP-acyl_N-AcGlcN_deAcase_N"/>
</dbReference>
<reference evidence="15 16" key="1">
    <citation type="journal article" date="1992" name="Lakartidningen">
        <title>[Penicillin V and not amoxicillin is the first choice preparation in acute otitis].</title>
        <authorList>
            <person name="Kamme C."/>
            <person name="Lundgren K."/>
            <person name="Prellner K."/>
        </authorList>
    </citation>
    <scope>NUCLEOTIDE SEQUENCE [LARGE SCALE GENOMIC DNA]</scope>
    <source>
        <strain evidence="15 16">PC5099IV</strain>
    </source>
</reference>
<dbReference type="PANTHER" id="PTHR33694">
    <property type="entry name" value="UDP-3-O-ACYL-N-ACETYLGLUCOSAMINE DEACETYLASE 1, MITOCHONDRIAL-RELATED"/>
    <property type="match status" value="1"/>
</dbReference>
<organism evidence="15 16">
    <name type="scientific">Brachyspira aalborgi</name>
    <dbReference type="NCBI Taxonomy" id="29522"/>
    <lineage>
        <taxon>Bacteria</taxon>
        <taxon>Pseudomonadati</taxon>
        <taxon>Spirochaetota</taxon>
        <taxon>Spirochaetia</taxon>
        <taxon>Brachyspirales</taxon>
        <taxon>Brachyspiraceae</taxon>
        <taxon>Brachyspira</taxon>
    </lineage>
</organism>
<dbReference type="PROSITE" id="PS50110">
    <property type="entry name" value="RESPONSE_REGULATORY"/>
    <property type="match status" value="1"/>
</dbReference>
<dbReference type="Proteomes" id="UP000322659">
    <property type="component" value="Unassembled WGS sequence"/>
</dbReference>
<dbReference type="SUPFAM" id="SSF54211">
    <property type="entry name" value="Ribosomal protein S5 domain 2-like"/>
    <property type="match status" value="2"/>
</dbReference>
<dbReference type="SUPFAM" id="SSF52172">
    <property type="entry name" value="CheY-like"/>
    <property type="match status" value="1"/>
</dbReference>
<dbReference type="InterPro" id="IPR004463">
    <property type="entry name" value="UDP-acyl_GlcNac_deAcase"/>
</dbReference>
<keyword evidence="9" id="KW-0862">Zinc</keyword>
<dbReference type="InterPro" id="IPR011006">
    <property type="entry name" value="CheY-like_superfamily"/>
</dbReference>
<evidence type="ECO:0000256" key="7">
    <source>
        <dbReference type="ARBA" id="ARBA00022723"/>
    </source>
</evidence>
<comment type="pathway">
    <text evidence="3">Glycolipid biosynthesis; lipid IV(A) biosynthesis; lipid IV(A) from (3R)-3-hydroxytetradecanoyl-[acyl-carrier-protein] and UDP-N-acetyl-alpha-D-glucosamine: step 2/6.</text>
</comment>
<evidence type="ECO:0000313" key="15">
    <source>
        <dbReference type="EMBL" id="TXJ31630.1"/>
    </source>
</evidence>